<dbReference type="PANTHER" id="PTHR43158">
    <property type="entry name" value="SKFA PEPTIDE EXPORT ATP-BINDING PROTEIN SKFE"/>
    <property type="match status" value="1"/>
</dbReference>
<organism evidence="4 5">
    <name type="scientific">Halobacteriovorax vibrionivorans</name>
    <dbReference type="NCBI Taxonomy" id="2152716"/>
    <lineage>
        <taxon>Bacteria</taxon>
        <taxon>Pseudomonadati</taxon>
        <taxon>Bdellovibrionota</taxon>
        <taxon>Bacteriovoracia</taxon>
        <taxon>Bacteriovoracales</taxon>
        <taxon>Halobacteriovoraceae</taxon>
        <taxon>Halobacteriovorax</taxon>
    </lineage>
</organism>
<proteinExistence type="predicted"/>
<dbReference type="InterPro" id="IPR003593">
    <property type="entry name" value="AAA+_ATPase"/>
</dbReference>
<feature type="domain" description="ABC transporter" evidence="3">
    <location>
        <begin position="7"/>
        <end position="217"/>
    </location>
</feature>
<dbReference type="Pfam" id="PF00005">
    <property type="entry name" value="ABC_tran"/>
    <property type="match status" value="1"/>
</dbReference>
<keyword evidence="2 4" id="KW-0067">ATP-binding</keyword>
<dbReference type="PROSITE" id="PS50893">
    <property type="entry name" value="ABC_TRANSPORTER_2"/>
    <property type="match status" value="1"/>
</dbReference>
<dbReference type="SUPFAM" id="SSF52540">
    <property type="entry name" value="P-loop containing nucleoside triphosphate hydrolases"/>
    <property type="match status" value="1"/>
</dbReference>
<evidence type="ECO:0000313" key="5">
    <source>
        <dbReference type="Proteomes" id="UP000443582"/>
    </source>
</evidence>
<reference evidence="5" key="1">
    <citation type="journal article" date="2019" name="Int. J. Syst. Evol. Microbiol.">
        <title>Halobacteriovorax valvorus sp. nov., a novel prokaryotic predator isolated from coastal seawater of China.</title>
        <authorList>
            <person name="Chen M.-X."/>
        </authorList>
    </citation>
    <scope>NUCLEOTIDE SEQUENCE [LARGE SCALE GENOMIC DNA]</scope>
    <source>
        <strain evidence="5">BL9</strain>
    </source>
</reference>
<evidence type="ECO:0000256" key="1">
    <source>
        <dbReference type="ARBA" id="ARBA00022741"/>
    </source>
</evidence>
<dbReference type="SMART" id="SM00382">
    <property type="entry name" value="AAA"/>
    <property type="match status" value="1"/>
</dbReference>
<accession>A0ABY0ICW3</accession>
<dbReference type="RefSeq" id="WP_115363786.1">
    <property type="nucleotide sequence ID" value="NZ_QDKL01000004.1"/>
</dbReference>
<dbReference type="Gene3D" id="3.40.50.300">
    <property type="entry name" value="P-loop containing nucleotide triphosphate hydrolases"/>
    <property type="match status" value="1"/>
</dbReference>
<sequence length="217" mass="24657">MSSNCILDIRNLAYTYPSGEVIFKNLNLQINKGEFVILLGKNGSGKSTLVNLLLGLRHPLDGYVSVLGLSPYNNKRHELFKSLFLNSHDLTFDENSRVGYILDNYKILYPNYNSQREEELLIKFGLDRDKYVYELSTGMKARIQFIAAISSEVEFILMDEITAVLDRAARKLLGEELAKECKRGRSVLMATNIPEDTTFNSNRVVMIQDMELCDEAA</sequence>
<evidence type="ECO:0000259" key="3">
    <source>
        <dbReference type="PROSITE" id="PS50893"/>
    </source>
</evidence>
<evidence type="ECO:0000256" key="2">
    <source>
        <dbReference type="ARBA" id="ARBA00022840"/>
    </source>
</evidence>
<comment type="caution">
    <text evidence="4">The sequence shown here is derived from an EMBL/GenBank/DDBJ whole genome shotgun (WGS) entry which is preliminary data.</text>
</comment>
<protein>
    <submittedName>
        <fullName evidence="4">ABC transporter ATP-binding protein</fullName>
    </submittedName>
</protein>
<keyword evidence="5" id="KW-1185">Reference proteome</keyword>
<evidence type="ECO:0000313" key="4">
    <source>
        <dbReference type="EMBL" id="RZF20374.1"/>
    </source>
</evidence>
<dbReference type="Proteomes" id="UP000443582">
    <property type="component" value="Unassembled WGS sequence"/>
</dbReference>
<dbReference type="PANTHER" id="PTHR43158:SF2">
    <property type="entry name" value="SKFA PEPTIDE EXPORT ATP-BINDING PROTEIN SKFE"/>
    <property type="match status" value="1"/>
</dbReference>
<name>A0ABY0ICW3_9BACT</name>
<dbReference type="InterPro" id="IPR027417">
    <property type="entry name" value="P-loop_NTPase"/>
</dbReference>
<dbReference type="GO" id="GO:0005524">
    <property type="term" value="F:ATP binding"/>
    <property type="evidence" value="ECO:0007669"/>
    <property type="project" value="UniProtKB-KW"/>
</dbReference>
<gene>
    <name evidence="4" type="ORF">DAY19_14520</name>
</gene>
<dbReference type="EMBL" id="QDKL01000004">
    <property type="protein sequence ID" value="RZF20374.1"/>
    <property type="molecule type" value="Genomic_DNA"/>
</dbReference>
<dbReference type="InterPro" id="IPR003439">
    <property type="entry name" value="ABC_transporter-like_ATP-bd"/>
</dbReference>
<keyword evidence="1" id="KW-0547">Nucleotide-binding</keyword>